<organism evidence="2 3">
    <name type="scientific">Astrephomene gubernaculifera</name>
    <dbReference type="NCBI Taxonomy" id="47775"/>
    <lineage>
        <taxon>Eukaryota</taxon>
        <taxon>Viridiplantae</taxon>
        <taxon>Chlorophyta</taxon>
        <taxon>core chlorophytes</taxon>
        <taxon>Chlorophyceae</taxon>
        <taxon>CS clade</taxon>
        <taxon>Chlamydomonadales</taxon>
        <taxon>Astrephomenaceae</taxon>
        <taxon>Astrephomene</taxon>
    </lineage>
</organism>
<dbReference type="Gene3D" id="2.160.20.80">
    <property type="entry name" value="E3 ubiquitin-protein ligase SopA"/>
    <property type="match status" value="1"/>
</dbReference>
<sequence>HEHPLDHANNVRDAAFAQHAHSYSLSFATALNTTTSQPPVTCRQNMAAMFSQQRVARLSCYHSTSSRAATAGSARLVACNALNRTDSLAADRAKFLAIGAAALLLGTPLDAIAAKGKLPPIDTSNPSRCDVSALDKFADTRAAFSLESSGGNMVEAIVDVRECDFSGKDLSGKVMSGVILERADFTGAKFVGSQFARANARSAKLAGADFTDTNLYSTQFDGADLQGANFENSVLTMSTFGRNEEGVWANLKGAHFEGALVSSSDVGRICENPTLDPSTRKYELGCRASR</sequence>
<keyword evidence="1" id="KW-0677">Repeat</keyword>
<reference evidence="2 3" key="1">
    <citation type="journal article" date="2021" name="Sci. Rep.">
        <title>Genome sequencing of the multicellular alga Astrephomene provides insights into convergent evolution of germ-soma differentiation.</title>
        <authorList>
            <person name="Yamashita S."/>
            <person name="Yamamoto K."/>
            <person name="Matsuzaki R."/>
            <person name="Suzuki S."/>
            <person name="Yamaguchi H."/>
            <person name="Hirooka S."/>
            <person name="Minakuchi Y."/>
            <person name="Miyagishima S."/>
            <person name="Kawachi M."/>
            <person name="Toyoda A."/>
            <person name="Nozaki H."/>
        </authorList>
    </citation>
    <scope>NUCLEOTIDE SEQUENCE [LARGE SCALE GENOMIC DNA]</scope>
    <source>
        <strain evidence="2 3">NIES-4017</strain>
    </source>
</reference>
<feature type="non-terminal residue" evidence="2">
    <location>
        <position position="290"/>
    </location>
</feature>
<protein>
    <recommendedName>
        <fullName evidence="4">Thylakoid lumenal 17.4 kDa protein, chloroplastic</fullName>
    </recommendedName>
</protein>
<dbReference type="InterPro" id="IPR001646">
    <property type="entry name" value="5peptide_repeat"/>
</dbReference>
<gene>
    <name evidence="2" type="ORF">Agub_g11736</name>
</gene>
<name>A0AAD3DXP3_9CHLO</name>
<evidence type="ECO:0008006" key="4">
    <source>
        <dbReference type="Google" id="ProtNLM"/>
    </source>
</evidence>
<evidence type="ECO:0000256" key="1">
    <source>
        <dbReference type="ARBA" id="ARBA00022737"/>
    </source>
</evidence>
<evidence type="ECO:0000313" key="3">
    <source>
        <dbReference type="Proteomes" id="UP001054857"/>
    </source>
</evidence>
<dbReference type="EMBL" id="BMAR01000032">
    <property type="protein sequence ID" value="GFR49798.1"/>
    <property type="molecule type" value="Genomic_DNA"/>
</dbReference>
<dbReference type="Pfam" id="PF00805">
    <property type="entry name" value="Pentapeptide"/>
    <property type="match status" value="1"/>
</dbReference>
<comment type="caution">
    <text evidence="2">The sequence shown here is derived from an EMBL/GenBank/DDBJ whole genome shotgun (WGS) entry which is preliminary data.</text>
</comment>
<accession>A0AAD3DXP3</accession>
<proteinExistence type="predicted"/>
<evidence type="ECO:0000313" key="2">
    <source>
        <dbReference type="EMBL" id="GFR49798.1"/>
    </source>
</evidence>
<dbReference type="SUPFAM" id="SSF141571">
    <property type="entry name" value="Pentapeptide repeat-like"/>
    <property type="match status" value="1"/>
</dbReference>
<keyword evidence="3" id="KW-1185">Reference proteome</keyword>
<dbReference type="Proteomes" id="UP001054857">
    <property type="component" value="Unassembled WGS sequence"/>
</dbReference>
<dbReference type="PANTHER" id="PTHR47485:SF1">
    <property type="entry name" value="THYLAKOID LUMENAL 17.4 KDA PROTEIN, CHLOROPLASTIC"/>
    <property type="match status" value="1"/>
</dbReference>
<dbReference type="PANTHER" id="PTHR47485">
    <property type="entry name" value="THYLAKOID LUMENAL 17.4 KDA PROTEIN, CHLOROPLASTIC"/>
    <property type="match status" value="1"/>
</dbReference>
<dbReference type="AlphaFoldDB" id="A0AAD3DXP3"/>